<sequence length="486" mass="51145">MTTTDRQQSPPSPPPRPPAGPPPSPLRVRGDLDPGLSRWLWLVKWVLAIPHWMVLAFLWLALGLVTVVAFVAILVTARYPRVLFDFAVGVLRWSWRVAFYTNAAFGTDRYPPFSLRPDPTYPADLEIAYPERLSRGLVLVKWWLLALPQYVVVALLISSPWWVWQDQGYQWSVGAGGLVGLLALVGIVVHAVRGSYPSALFDLVVGLDRWVLRVAAYAALLTDRYPPFALDAGPREPGEVAGPDPVAPSAVDRRGWTAGPVVTLVVGAVLCLAAVPPLVGGVTGLATDVTARDRAGFLTTPPTVVTAGGYAVRSPALLLDQAPDAAFWPAAALGEVRVRVAPLDPARPVFVGVAPRDAVDRYLAGVASGTVTGRGGNRPAVVEHPGGPPAPAPAEAGIWVAQSTGAGTQTVTWRPAPGDWSLVVLEPDGRAGIAVTADAGATVPGLRTLATLLLVIAGLLVVLGATAVTAAVATAHRPARALPDRP</sequence>
<keyword evidence="2" id="KW-1133">Transmembrane helix</keyword>
<keyword evidence="2" id="KW-0812">Transmembrane</keyword>
<keyword evidence="2" id="KW-0472">Membrane</keyword>
<dbReference type="Pfam" id="PF14333">
    <property type="entry name" value="DUF4389"/>
    <property type="match status" value="2"/>
</dbReference>
<feature type="transmembrane region" description="Helical" evidence="2">
    <location>
        <begin position="452"/>
        <end position="476"/>
    </location>
</feature>
<evidence type="ECO:0000313" key="4">
    <source>
        <dbReference type="Proteomes" id="UP001596175"/>
    </source>
</evidence>
<keyword evidence="4" id="KW-1185">Reference proteome</keyword>
<organism evidence="3 4">
    <name type="scientific">Actinomycetospora rhizophila</name>
    <dbReference type="NCBI Taxonomy" id="1416876"/>
    <lineage>
        <taxon>Bacteria</taxon>
        <taxon>Bacillati</taxon>
        <taxon>Actinomycetota</taxon>
        <taxon>Actinomycetes</taxon>
        <taxon>Pseudonocardiales</taxon>
        <taxon>Pseudonocardiaceae</taxon>
        <taxon>Actinomycetospora</taxon>
    </lineage>
</organism>
<feature type="transmembrane region" description="Helical" evidence="2">
    <location>
        <begin position="261"/>
        <end position="286"/>
    </location>
</feature>
<dbReference type="Proteomes" id="UP001596175">
    <property type="component" value="Unassembled WGS sequence"/>
</dbReference>
<feature type="region of interest" description="Disordered" evidence="1">
    <location>
        <begin position="1"/>
        <end position="25"/>
    </location>
</feature>
<evidence type="ECO:0000313" key="3">
    <source>
        <dbReference type="EMBL" id="MFC5139886.1"/>
    </source>
</evidence>
<evidence type="ECO:0000256" key="2">
    <source>
        <dbReference type="SAM" id="Phobius"/>
    </source>
</evidence>
<comment type="caution">
    <text evidence="3">The sequence shown here is derived from an EMBL/GenBank/DDBJ whole genome shotgun (WGS) entry which is preliminary data.</text>
</comment>
<feature type="transmembrane region" description="Helical" evidence="2">
    <location>
        <begin position="169"/>
        <end position="192"/>
    </location>
</feature>
<dbReference type="EMBL" id="JBHSKG010000008">
    <property type="protein sequence ID" value="MFC5139886.1"/>
    <property type="molecule type" value="Genomic_DNA"/>
</dbReference>
<gene>
    <name evidence="3" type="ORF">ACFPK1_16720</name>
</gene>
<feature type="transmembrane region" description="Helical" evidence="2">
    <location>
        <begin position="49"/>
        <end position="75"/>
    </location>
</feature>
<proteinExistence type="predicted"/>
<protein>
    <submittedName>
        <fullName evidence="3">DUF4389 domain-containing protein</fullName>
    </submittedName>
</protein>
<feature type="transmembrane region" description="Helical" evidence="2">
    <location>
        <begin position="142"/>
        <end position="163"/>
    </location>
</feature>
<dbReference type="RefSeq" id="WP_378022067.1">
    <property type="nucleotide sequence ID" value="NZ_JBHSKG010000008.1"/>
</dbReference>
<evidence type="ECO:0000256" key="1">
    <source>
        <dbReference type="SAM" id="MobiDB-lite"/>
    </source>
</evidence>
<reference evidence="4" key="1">
    <citation type="journal article" date="2019" name="Int. J. Syst. Evol. Microbiol.">
        <title>The Global Catalogue of Microorganisms (GCM) 10K type strain sequencing project: providing services to taxonomists for standard genome sequencing and annotation.</title>
        <authorList>
            <consortium name="The Broad Institute Genomics Platform"/>
            <consortium name="The Broad Institute Genome Sequencing Center for Infectious Disease"/>
            <person name="Wu L."/>
            <person name="Ma J."/>
        </authorList>
    </citation>
    <scope>NUCLEOTIDE SEQUENCE [LARGE SCALE GENOMIC DNA]</scope>
    <source>
        <strain evidence="4">XZYJ18</strain>
    </source>
</reference>
<dbReference type="InterPro" id="IPR025498">
    <property type="entry name" value="DUF4389"/>
</dbReference>
<feature type="compositionally biased region" description="Pro residues" evidence="1">
    <location>
        <begin position="10"/>
        <end position="25"/>
    </location>
</feature>
<name>A0ABV9ZE78_9PSEU</name>
<accession>A0ABV9ZE78</accession>